<accession>A0A1C7MXS2</accession>
<feature type="compositionally biased region" description="Low complexity" evidence="1">
    <location>
        <begin position="92"/>
        <end position="106"/>
    </location>
</feature>
<comment type="caution">
    <text evidence="2">The sequence shown here is derived from an EMBL/GenBank/DDBJ whole genome shotgun (WGS) entry which is preliminary data.</text>
</comment>
<proteinExistence type="predicted"/>
<protein>
    <submittedName>
        <fullName evidence="2">Uncharacterized protein</fullName>
    </submittedName>
</protein>
<evidence type="ECO:0000256" key="1">
    <source>
        <dbReference type="SAM" id="MobiDB-lite"/>
    </source>
</evidence>
<reference evidence="2 3" key="1">
    <citation type="submission" date="2016-03" db="EMBL/GenBank/DDBJ databases">
        <title>Choanephora cucurbitarum.</title>
        <authorList>
            <person name="Min B."/>
            <person name="Park H."/>
            <person name="Park J.-H."/>
            <person name="Shin H.-D."/>
            <person name="Choi I.-G."/>
        </authorList>
    </citation>
    <scope>NUCLEOTIDE SEQUENCE [LARGE SCALE GENOMIC DNA]</scope>
    <source>
        <strain evidence="2 3">KUS-F28377</strain>
    </source>
</reference>
<organism evidence="2 3">
    <name type="scientific">Choanephora cucurbitarum</name>
    <dbReference type="NCBI Taxonomy" id="101091"/>
    <lineage>
        <taxon>Eukaryota</taxon>
        <taxon>Fungi</taxon>
        <taxon>Fungi incertae sedis</taxon>
        <taxon>Mucoromycota</taxon>
        <taxon>Mucoromycotina</taxon>
        <taxon>Mucoromycetes</taxon>
        <taxon>Mucorales</taxon>
        <taxon>Mucorineae</taxon>
        <taxon>Choanephoraceae</taxon>
        <taxon>Choanephoroideae</taxon>
        <taxon>Choanephora</taxon>
    </lineage>
</organism>
<feature type="region of interest" description="Disordered" evidence="1">
    <location>
        <begin position="82"/>
        <end position="106"/>
    </location>
</feature>
<evidence type="ECO:0000313" key="3">
    <source>
        <dbReference type="Proteomes" id="UP000093000"/>
    </source>
</evidence>
<name>A0A1C7MXS2_9FUNG</name>
<feature type="non-terminal residue" evidence="2">
    <location>
        <position position="172"/>
    </location>
</feature>
<evidence type="ECO:0000313" key="2">
    <source>
        <dbReference type="EMBL" id="OBZ81216.1"/>
    </source>
</evidence>
<dbReference type="EMBL" id="LUGH01001354">
    <property type="protein sequence ID" value="OBZ81216.1"/>
    <property type="molecule type" value="Genomic_DNA"/>
</dbReference>
<gene>
    <name evidence="2" type="ORF">A0J61_10735</name>
</gene>
<sequence>MKYQDFSQFFENNEDVSLTSFIKQYASTVRSLYEADSVNYKKNLIQTYSLQLKKKRPLLSNAERSKLSKVEEQVWKEVEKDDYAAQSATGPSTSKTETLETLSSSNTGLKRKASKANLTMKDISVDDEHIDHIWIIDDVSITDAFKAYQKEALNFCKENDGHLNLSQNLNEL</sequence>
<dbReference type="AlphaFoldDB" id="A0A1C7MXS2"/>
<dbReference type="Proteomes" id="UP000093000">
    <property type="component" value="Unassembled WGS sequence"/>
</dbReference>
<keyword evidence="3" id="KW-1185">Reference proteome</keyword>
<dbReference type="InParanoid" id="A0A1C7MXS2"/>